<dbReference type="EMBL" id="CP043315">
    <property type="protein sequence ID" value="QEK37903.1"/>
    <property type="molecule type" value="Genomic_DNA"/>
</dbReference>
<dbReference type="KEGG" id="cip:FZC35_00690"/>
<keyword evidence="2" id="KW-1185">Reference proteome</keyword>
<organism evidence="1 2">
    <name type="scientific">Candidatus Cytomitobacter indipagum</name>
    <dbReference type="NCBI Taxonomy" id="2601575"/>
    <lineage>
        <taxon>Bacteria</taxon>
        <taxon>Pseudomonadati</taxon>
        <taxon>Pseudomonadota</taxon>
        <taxon>Alphaproteobacteria</taxon>
        <taxon>Holosporales</taxon>
        <taxon>Holosporaceae</taxon>
        <taxon>Candidatus Cytomitobacter</taxon>
    </lineage>
</organism>
<name>A0A5C0UE23_9PROT</name>
<protein>
    <submittedName>
        <fullName evidence="1">Uncharacterized protein</fullName>
    </submittedName>
</protein>
<evidence type="ECO:0000313" key="2">
    <source>
        <dbReference type="Proteomes" id="UP000325155"/>
    </source>
</evidence>
<gene>
    <name evidence="1" type="ORF">FZC35_00690</name>
</gene>
<dbReference type="RefSeq" id="WP_148980750.1">
    <property type="nucleotide sequence ID" value="NZ_CP043315.1"/>
</dbReference>
<evidence type="ECO:0000313" key="1">
    <source>
        <dbReference type="EMBL" id="QEK37903.1"/>
    </source>
</evidence>
<dbReference type="AlphaFoldDB" id="A0A5C0UE23"/>
<accession>A0A5C0UE23</accession>
<reference evidence="1 2" key="1">
    <citation type="submission" date="2019-08" db="EMBL/GenBank/DDBJ databases">
        <title>Highly reduced genomes of protist endosymbionts show evolutionary convergence.</title>
        <authorList>
            <person name="George E."/>
            <person name="Husnik F."/>
            <person name="Tashyreva D."/>
            <person name="Prokopchuk G."/>
            <person name="Horak A."/>
            <person name="Kwong W.K."/>
            <person name="Lukes J."/>
            <person name="Keeling P.J."/>
        </authorList>
    </citation>
    <scope>NUCLEOTIDE SEQUENCE [LARGE SCALE GENOMIC DNA]</scope>
    <source>
        <strain evidence="1">1605</strain>
    </source>
</reference>
<sequence length="87" mass="9762">MNIIENISSIIDNEVSLPDLERIQNPISEISNEIDILKDQKNYFAKKCSELSNSGDLIVRKILGLSESLRGLVELQYDGTVLQTVIN</sequence>
<proteinExistence type="predicted"/>
<dbReference type="Proteomes" id="UP000325155">
    <property type="component" value="Chromosome"/>
</dbReference>